<keyword evidence="4 7" id="KW-0805">Transcription regulation</keyword>
<evidence type="ECO:0000313" key="10">
    <source>
        <dbReference type="Proteomes" id="UP000178490"/>
    </source>
</evidence>
<evidence type="ECO:0000256" key="2">
    <source>
        <dbReference type="ARBA" id="ARBA00022741"/>
    </source>
</evidence>
<reference evidence="9 10" key="1">
    <citation type="journal article" date="2016" name="Nat. Commun.">
        <title>Thousands of microbial genomes shed light on interconnected biogeochemical processes in an aquifer system.</title>
        <authorList>
            <person name="Anantharaman K."/>
            <person name="Brown C.T."/>
            <person name="Hug L.A."/>
            <person name="Sharon I."/>
            <person name="Castelle C.J."/>
            <person name="Probst A.J."/>
            <person name="Thomas B.C."/>
            <person name="Singh A."/>
            <person name="Wilkins M.J."/>
            <person name="Karaoz U."/>
            <person name="Brodie E.L."/>
            <person name="Williams K.H."/>
            <person name="Hubbard S.S."/>
            <person name="Banfield J.F."/>
        </authorList>
    </citation>
    <scope>NUCLEOTIDE SEQUENCE [LARGE SCALE GENOMIC DNA]</scope>
</reference>
<dbReference type="NCBIfam" id="TIGR00244">
    <property type="entry name" value="transcriptional regulator NrdR"/>
    <property type="match status" value="1"/>
</dbReference>
<dbReference type="GO" id="GO:0045892">
    <property type="term" value="P:negative regulation of DNA-templated transcription"/>
    <property type="evidence" value="ECO:0007669"/>
    <property type="project" value="UniProtKB-UniRule"/>
</dbReference>
<evidence type="ECO:0000256" key="3">
    <source>
        <dbReference type="ARBA" id="ARBA00022840"/>
    </source>
</evidence>
<dbReference type="InterPro" id="IPR055173">
    <property type="entry name" value="NrdR-like_N"/>
</dbReference>
<keyword evidence="1 7" id="KW-0678">Repressor</keyword>
<dbReference type="EMBL" id="MFRC01000002">
    <property type="protein sequence ID" value="OGH90227.1"/>
    <property type="molecule type" value="Genomic_DNA"/>
</dbReference>
<keyword evidence="7" id="KW-0479">Metal-binding</keyword>
<comment type="cofactor">
    <cofactor evidence="7">
        <name>Zn(2+)</name>
        <dbReference type="ChEBI" id="CHEBI:29105"/>
    </cofactor>
    <text evidence="7">Binds 1 zinc ion.</text>
</comment>
<keyword evidence="7" id="KW-0863">Zinc-finger</keyword>
<dbReference type="GO" id="GO:0003677">
    <property type="term" value="F:DNA binding"/>
    <property type="evidence" value="ECO:0007669"/>
    <property type="project" value="UniProtKB-KW"/>
</dbReference>
<dbReference type="GO" id="GO:0008270">
    <property type="term" value="F:zinc ion binding"/>
    <property type="evidence" value="ECO:0007669"/>
    <property type="project" value="UniProtKB-UniRule"/>
</dbReference>
<keyword evidence="2 7" id="KW-0547">Nucleotide-binding</keyword>
<feature type="domain" description="ATP-cone" evidence="8">
    <location>
        <begin position="49"/>
        <end position="139"/>
    </location>
</feature>
<evidence type="ECO:0000256" key="4">
    <source>
        <dbReference type="ARBA" id="ARBA00023015"/>
    </source>
</evidence>
<dbReference type="InterPro" id="IPR003796">
    <property type="entry name" value="RNR_NrdR-like"/>
</dbReference>
<dbReference type="InterPro" id="IPR005144">
    <property type="entry name" value="ATP-cone_dom"/>
</dbReference>
<comment type="similarity">
    <text evidence="7">Belongs to the NrdR family.</text>
</comment>
<comment type="caution">
    <text evidence="9">The sequence shown here is derived from an EMBL/GenBank/DDBJ whole genome shotgun (WGS) entry which is preliminary data.</text>
</comment>
<dbReference type="GO" id="GO:0005524">
    <property type="term" value="F:ATP binding"/>
    <property type="evidence" value="ECO:0007669"/>
    <property type="project" value="UniProtKB-UniRule"/>
</dbReference>
<dbReference type="HAMAP" id="MF_00440">
    <property type="entry name" value="NrdR"/>
    <property type="match status" value="1"/>
</dbReference>
<accession>A0A1F6P242</accession>
<comment type="function">
    <text evidence="7">Negatively regulates transcription of bacterial ribonucleotide reductase nrd genes and operons by binding to NrdR-boxes.</text>
</comment>
<protein>
    <recommendedName>
        <fullName evidence="7">Transcriptional repressor NrdR</fullName>
    </recommendedName>
</protein>
<sequence length="149" mass="17752">MRCPVCNHKNTSVVDTRPAENDLATRRRRECDKCEYRFSTIEETELLDLIVVKRDGRREAYMRDKLENGIRRSLAKRSFTQENFHQLLHGIERDIQKKKKHEISSGELGEVVMKNLRGFDKVAYIRFASIYRDFKDVKNFENELKRLSK</sequence>
<keyword evidence="7" id="KW-0862">Zinc</keyword>
<keyword evidence="5 7" id="KW-0238">DNA-binding</keyword>
<dbReference type="Pfam" id="PF03477">
    <property type="entry name" value="ATP-cone"/>
    <property type="match status" value="1"/>
</dbReference>
<name>A0A1F6P242_9BACT</name>
<dbReference type="Pfam" id="PF22811">
    <property type="entry name" value="Zn_ribbon_NrdR"/>
    <property type="match status" value="1"/>
</dbReference>
<dbReference type="AlphaFoldDB" id="A0A1F6P242"/>
<evidence type="ECO:0000256" key="7">
    <source>
        <dbReference type="HAMAP-Rule" id="MF_00440"/>
    </source>
</evidence>
<feature type="zinc finger region" evidence="7">
    <location>
        <begin position="3"/>
        <end position="34"/>
    </location>
</feature>
<evidence type="ECO:0000313" key="9">
    <source>
        <dbReference type="EMBL" id="OGH90227.1"/>
    </source>
</evidence>
<keyword evidence="3 7" id="KW-0067">ATP-binding</keyword>
<dbReference type="Proteomes" id="UP000178490">
    <property type="component" value="Unassembled WGS sequence"/>
</dbReference>
<dbReference type="PROSITE" id="PS51161">
    <property type="entry name" value="ATP_CONE"/>
    <property type="match status" value="1"/>
</dbReference>
<organism evidence="9 10">
    <name type="scientific">Candidatus Magasanikbacteria bacterium RIFOXYD2_FULL_36_9</name>
    <dbReference type="NCBI Taxonomy" id="1798707"/>
    <lineage>
        <taxon>Bacteria</taxon>
        <taxon>Candidatus Magasanikiibacteriota</taxon>
    </lineage>
</organism>
<evidence type="ECO:0000259" key="8">
    <source>
        <dbReference type="PROSITE" id="PS51161"/>
    </source>
</evidence>
<proteinExistence type="inferred from homology"/>
<dbReference type="PANTHER" id="PTHR30455">
    <property type="entry name" value="TRANSCRIPTIONAL REPRESSOR NRDR"/>
    <property type="match status" value="1"/>
</dbReference>
<evidence type="ECO:0000256" key="1">
    <source>
        <dbReference type="ARBA" id="ARBA00022491"/>
    </source>
</evidence>
<dbReference type="PANTHER" id="PTHR30455:SF2">
    <property type="entry name" value="TRANSCRIPTIONAL REPRESSOR NRDR"/>
    <property type="match status" value="1"/>
</dbReference>
<gene>
    <name evidence="7" type="primary">nrdR</name>
    <name evidence="9" type="ORF">A2537_01990</name>
</gene>
<keyword evidence="6 7" id="KW-0804">Transcription</keyword>
<evidence type="ECO:0000256" key="5">
    <source>
        <dbReference type="ARBA" id="ARBA00023125"/>
    </source>
</evidence>
<evidence type="ECO:0000256" key="6">
    <source>
        <dbReference type="ARBA" id="ARBA00023163"/>
    </source>
</evidence>